<dbReference type="OrthoDB" id="3924464at2759"/>
<evidence type="ECO:0000256" key="1">
    <source>
        <dbReference type="SAM" id="MobiDB-lite"/>
    </source>
</evidence>
<dbReference type="RefSeq" id="XP_033591666.1">
    <property type="nucleotide sequence ID" value="XM_033736734.1"/>
</dbReference>
<feature type="compositionally biased region" description="Low complexity" evidence="1">
    <location>
        <begin position="51"/>
        <end position="63"/>
    </location>
</feature>
<gene>
    <name evidence="2" type="ORF">BDY17DRAFT_321965</name>
</gene>
<dbReference type="AlphaFoldDB" id="A0A6A6Q109"/>
<keyword evidence="3" id="KW-1185">Reference proteome</keyword>
<dbReference type="GeneID" id="54477736"/>
<organism evidence="2 3">
    <name type="scientific">Neohortaea acidophila</name>
    <dbReference type="NCBI Taxonomy" id="245834"/>
    <lineage>
        <taxon>Eukaryota</taxon>
        <taxon>Fungi</taxon>
        <taxon>Dikarya</taxon>
        <taxon>Ascomycota</taxon>
        <taxon>Pezizomycotina</taxon>
        <taxon>Dothideomycetes</taxon>
        <taxon>Dothideomycetidae</taxon>
        <taxon>Mycosphaerellales</taxon>
        <taxon>Teratosphaeriaceae</taxon>
        <taxon>Neohortaea</taxon>
    </lineage>
</organism>
<feature type="region of interest" description="Disordered" evidence="1">
    <location>
        <begin position="1"/>
        <end position="169"/>
    </location>
</feature>
<name>A0A6A6Q109_9PEZI</name>
<dbReference type="Proteomes" id="UP000799767">
    <property type="component" value="Unassembled WGS sequence"/>
</dbReference>
<proteinExistence type="predicted"/>
<reference evidence="2" key="1">
    <citation type="journal article" date="2020" name="Stud. Mycol.">
        <title>101 Dothideomycetes genomes: a test case for predicting lifestyles and emergence of pathogens.</title>
        <authorList>
            <person name="Haridas S."/>
            <person name="Albert R."/>
            <person name="Binder M."/>
            <person name="Bloem J."/>
            <person name="Labutti K."/>
            <person name="Salamov A."/>
            <person name="Andreopoulos B."/>
            <person name="Baker S."/>
            <person name="Barry K."/>
            <person name="Bills G."/>
            <person name="Bluhm B."/>
            <person name="Cannon C."/>
            <person name="Castanera R."/>
            <person name="Culley D."/>
            <person name="Daum C."/>
            <person name="Ezra D."/>
            <person name="Gonzalez J."/>
            <person name="Henrissat B."/>
            <person name="Kuo A."/>
            <person name="Liang C."/>
            <person name="Lipzen A."/>
            <person name="Lutzoni F."/>
            <person name="Magnuson J."/>
            <person name="Mondo S."/>
            <person name="Nolan M."/>
            <person name="Ohm R."/>
            <person name="Pangilinan J."/>
            <person name="Park H.-J."/>
            <person name="Ramirez L."/>
            <person name="Alfaro M."/>
            <person name="Sun H."/>
            <person name="Tritt A."/>
            <person name="Yoshinaga Y."/>
            <person name="Zwiers L.-H."/>
            <person name="Turgeon B."/>
            <person name="Goodwin S."/>
            <person name="Spatafora J."/>
            <person name="Crous P."/>
            <person name="Grigoriev I."/>
        </authorList>
    </citation>
    <scope>NUCLEOTIDE SEQUENCE</scope>
    <source>
        <strain evidence="2">CBS 113389</strain>
    </source>
</reference>
<evidence type="ECO:0000313" key="3">
    <source>
        <dbReference type="Proteomes" id="UP000799767"/>
    </source>
</evidence>
<accession>A0A6A6Q109</accession>
<dbReference type="EMBL" id="MU001633">
    <property type="protein sequence ID" value="KAF2485097.1"/>
    <property type="molecule type" value="Genomic_DNA"/>
</dbReference>
<evidence type="ECO:0000313" key="2">
    <source>
        <dbReference type="EMBL" id="KAF2485097.1"/>
    </source>
</evidence>
<sequence length="380" mass="41910">MPPKRKSARQDDGPTGAKRPRHARGPGTSQPPRAPAVHAATTRVTRSQTLAAAAAAAAAPAAPTEAFALTQGSEKEEERQQGSGEDDQAREPENTANQPPPAPPPQQAASARPKAARKPPTPARALKKPPRQTEGGEDETLTETDKSSADNKKTKLPTDLDDPSSDDGEAVTTLAKAELILRGARKETYLAHLEVVSGELSSRLGYRLNFFLSTDSRVFEHVGDIHSWRIDKPKSNERIKPAFQKDYMEADFTPGINDLDIDGRVKENAVCMQAIYKLDGTLRKEFKGFEQRLWENKLMFVELVEIFDGFRQRGLAGRMLAMYHTLLRSPDLPEWYQFAGTIILVPSPPSVEDLAGWGRLDLDAVQEILVHMYRKSGDEV</sequence>
<feature type="compositionally biased region" description="Basic and acidic residues" evidence="1">
    <location>
        <begin position="143"/>
        <end position="158"/>
    </location>
</feature>
<feature type="compositionally biased region" description="Acidic residues" evidence="1">
    <location>
        <begin position="159"/>
        <end position="169"/>
    </location>
</feature>
<protein>
    <submittedName>
        <fullName evidence="2">Uncharacterized protein</fullName>
    </submittedName>
</protein>